<dbReference type="NCBIfam" id="NF003652">
    <property type="entry name" value="PRK05286.2-5"/>
    <property type="match status" value="1"/>
</dbReference>
<dbReference type="CDD" id="cd04738">
    <property type="entry name" value="DHOD_2_like"/>
    <property type="match status" value="1"/>
</dbReference>
<comment type="similarity">
    <text evidence="7">Belongs to the dihydroorotate dehydrogenase family. Type 2 subfamily.</text>
</comment>
<keyword evidence="11" id="KW-0288">FMN</keyword>
<proteinExistence type="inferred from homology"/>
<comment type="cofactor">
    <cofactor evidence="1">
        <name>FMN</name>
        <dbReference type="ChEBI" id="CHEBI:58210"/>
    </cofactor>
</comment>
<evidence type="ECO:0000256" key="4">
    <source>
        <dbReference type="ARBA" id="ARBA00004370"/>
    </source>
</evidence>
<evidence type="ECO:0000256" key="9">
    <source>
        <dbReference type="ARBA" id="ARBA00018366"/>
    </source>
</evidence>
<evidence type="ECO:0000259" key="18">
    <source>
        <dbReference type="Pfam" id="PF01180"/>
    </source>
</evidence>
<comment type="pathway">
    <text evidence="6">Pyrimidine metabolism; UMP biosynthesis via de novo pathway; orotate from (S)-dihydroorotate (quinone route): step 1/1.</text>
</comment>
<dbReference type="PIRSF" id="PIRSF000164">
    <property type="entry name" value="DHO_oxidase"/>
    <property type="match status" value="1"/>
</dbReference>
<evidence type="ECO:0000256" key="14">
    <source>
        <dbReference type="ARBA" id="ARBA00023136"/>
    </source>
</evidence>
<evidence type="ECO:0000313" key="19">
    <source>
        <dbReference type="EMBL" id="BBD91502.1"/>
    </source>
</evidence>
<evidence type="ECO:0000256" key="3">
    <source>
        <dbReference type="ARBA" id="ARBA00003616"/>
    </source>
</evidence>
<evidence type="ECO:0000256" key="12">
    <source>
        <dbReference type="ARBA" id="ARBA00022975"/>
    </source>
</evidence>
<dbReference type="NCBIfam" id="NF003645">
    <property type="entry name" value="PRK05286.1-2"/>
    <property type="match status" value="1"/>
</dbReference>
<dbReference type="NCBIfam" id="TIGR01036">
    <property type="entry name" value="pyrD_sub2"/>
    <property type="match status" value="1"/>
</dbReference>
<evidence type="ECO:0000256" key="16">
    <source>
        <dbReference type="ARBA" id="ARBA00048996"/>
    </source>
</evidence>
<dbReference type="GeneID" id="58050166"/>
<evidence type="ECO:0000256" key="7">
    <source>
        <dbReference type="ARBA" id="ARBA00005359"/>
    </source>
</evidence>
<keyword evidence="13" id="KW-0560">Oxidoreductase</keyword>
<keyword evidence="14" id="KW-0472">Membrane</keyword>
<evidence type="ECO:0000256" key="15">
    <source>
        <dbReference type="ARBA" id="ARBA00048639"/>
    </source>
</evidence>
<evidence type="ECO:0000256" key="1">
    <source>
        <dbReference type="ARBA" id="ARBA00001917"/>
    </source>
</evidence>
<evidence type="ECO:0000313" key="20">
    <source>
        <dbReference type="Proteomes" id="UP000274772"/>
    </source>
</evidence>
<name>A0ABM7FQX5_9STAP</name>
<dbReference type="Proteomes" id="UP000274772">
    <property type="component" value="Chromosome"/>
</dbReference>
<keyword evidence="20" id="KW-1185">Reference proteome</keyword>
<evidence type="ECO:0000256" key="2">
    <source>
        <dbReference type="ARBA" id="ARBA00003125"/>
    </source>
</evidence>
<dbReference type="NCBIfam" id="NF003647">
    <property type="entry name" value="PRK05286.1-5"/>
    <property type="match status" value="1"/>
</dbReference>
<comment type="subunit">
    <text evidence="8">Heterotetramer of 2 PyrK and 2 PyrD type B subunits.</text>
</comment>
<dbReference type="PROSITE" id="PS00911">
    <property type="entry name" value="DHODEHASE_1"/>
    <property type="match status" value="1"/>
</dbReference>
<sequence>MYKLVKPFLFKLDPERAHGMTIDALKTVQKFPIMYSVMDKLFNYSNPILAQTIHGIKFNNPIGLAAGFDKSCEVPKALEHVGFGAIELGGITPKPQPGNPKPRMYRLVEDNALINRMGFNNIGMNKALSNIRRHAYTIPVGINVGVNKNTSYEDRYQDYIKVIDTFKNDVTFFTVNISSPNTENLQNFHDKDEFSMLCEALTHFKSENEINVPIFLKLTSDMELEGFKNILPSITKTFDGVILANTTRQRDGLTSDNKTEEGGLSGKPLFERNLKLVKYAYQETQGKFLIIGTGGIFSSEDAIKMLRNGASLLQIYSSLVIEGPGLTKKINKEIAQYLTENNYHKVSDIIGLDA</sequence>
<dbReference type="PANTHER" id="PTHR48109:SF4">
    <property type="entry name" value="DIHYDROOROTATE DEHYDROGENASE (QUINONE), MITOCHONDRIAL"/>
    <property type="match status" value="1"/>
</dbReference>
<keyword evidence="10" id="KW-0285">Flavoprotein</keyword>
<dbReference type="SUPFAM" id="SSF51395">
    <property type="entry name" value="FMN-linked oxidoreductases"/>
    <property type="match status" value="1"/>
</dbReference>
<reference evidence="19 20" key="1">
    <citation type="submission" date="2018-05" db="EMBL/GenBank/DDBJ databases">
        <title>Complete genome sequencing of three human clinical isolates of Staphylococcus caprae reveals virulence factors similar to those of S. epidermidis and S. capitis.</title>
        <authorList>
            <person name="Watanabe S."/>
            <person name="Cui L."/>
        </authorList>
    </citation>
    <scope>NUCLEOTIDE SEQUENCE [LARGE SCALE GENOMIC DNA]</scope>
    <source>
        <strain evidence="19 20">JMUB590</strain>
    </source>
</reference>
<dbReference type="Gene3D" id="3.20.20.70">
    <property type="entry name" value="Aldolase class I"/>
    <property type="match status" value="1"/>
</dbReference>
<comment type="catalytic activity">
    <reaction evidence="16">
        <text>(S)-dihydroorotate + NAD(+) = orotate + NADH + H(+)</text>
        <dbReference type="Rhea" id="RHEA:13513"/>
        <dbReference type="ChEBI" id="CHEBI:15378"/>
        <dbReference type="ChEBI" id="CHEBI:30839"/>
        <dbReference type="ChEBI" id="CHEBI:30864"/>
        <dbReference type="ChEBI" id="CHEBI:57540"/>
        <dbReference type="ChEBI" id="CHEBI:57945"/>
        <dbReference type="EC" id="1.3.1.14"/>
    </reaction>
</comment>
<dbReference type="Pfam" id="PF01180">
    <property type="entry name" value="DHO_dh"/>
    <property type="match status" value="1"/>
</dbReference>
<comment type="pathway">
    <text evidence="5">Pyrimidine metabolism; UMP biosynthesis via de novo pathway; orotate from (S)-dihydroorotate (NAD(+) route): step 1/1.</text>
</comment>
<comment type="function">
    <text evidence="2">Catalyzes the conversion of dihydroorotate to orotate with quinone as electron acceptor.</text>
</comment>
<dbReference type="InterPro" id="IPR050074">
    <property type="entry name" value="DHO_dehydrogenase"/>
</dbReference>
<evidence type="ECO:0000256" key="8">
    <source>
        <dbReference type="ARBA" id="ARBA00011669"/>
    </source>
</evidence>
<dbReference type="InterPro" id="IPR012135">
    <property type="entry name" value="Dihydroorotate_DH_1_2"/>
</dbReference>
<accession>A0ABM7FQX5</accession>
<comment type="subcellular location">
    <subcellularLocation>
        <location evidence="4">Membrane</location>
    </subcellularLocation>
</comment>
<evidence type="ECO:0000256" key="5">
    <source>
        <dbReference type="ARBA" id="ARBA00004715"/>
    </source>
</evidence>
<evidence type="ECO:0000256" key="6">
    <source>
        <dbReference type="ARBA" id="ARBA00005161"/>
    </source>
</evidence>
<dbReference type="InterPro" id="IPR005720">
    <property type="entry name" value="Dihydroorotate_DH_cat"/>
</dbReference>
<evidence type="ECO:0000256" key="13">
    <source>
        <dbReference type="ARBA" id="ARBA00023002"/>
    </source>
</evidence>
<dbReference type="EC" id="1.3.5.2" evidence="17"/>
<gene>
    <name evidence="19" type="ORF">JMUB590_0392</name>
</gene>
<evidence type="ECO:0000256" key="11">
    <source>
        <dbReference type="ARBA" id="ARBA00022643"/>
    </source>
</evidence>
<dbReference type="PROSITE" id="PS00912">
    <property type="entry name" value="DHODEHASE_2"/>
    <property type="match status" value="1"/>
</dbReference>
<dbReference type="PANTHER" id="PTHR48109">
    <property type="entry name" value="DIHYDROOROTATE DEHYDROGENASE (QUINONE), MITOCHONDRIAL-RELATED"/>
    <property type="match status" value="1"/>
</dbReference>
<protein>
    <recommendedName>
        <fullName evidence="9 17">Dihydroorotate dehydrogenase (quinone)</fullName>
        <ecNumber evidence="17">1.3.5.2</ecNumber>
    </recommendedName>
</protein>
<dbReference type="InterPro" id="IPR005719">
    <property type="entry name" value="Dihydroorotate_DH_2"/>
</dbReference>
<dbReference type="InterPro" id="IPR001295">
    <property type="entry name" value="Dihydroorotate_DH_CS"/>
</dbReference>
<feature type="domain" description="Dihydroorotate dehydrogenase catalytic" evidence="18">
    <location>
        <begin position="49"/>
        <end position="338"/>
    </location>
</feature>
<evidence type="ECO:0000256" key="17">
    <source>
        <dbReference type="NCBIfam" id="TIGR01036"/>
    </source>
</evidence>
<evidence type="ECO:0000256" key="10">
    <source>
        <dbReference type="ARBA" id="ARBA00022630"/>
    </source>
</evidence>
<comment type="function">
    <text evidence="3">Catalyzes the conversion of dihydroorotate to orotate with NAD(+) as electron acceptor.</text>
</comment>
<dbReference type="InterPro" id="IPR013785">
    <property type="entry name" value="Aldolase_TIM"/>
</dbReference>
<keyword evidence="12" id="KW-0665">Pyrimidine biosynthesis</keyword>
<dbReference type="RefSeq" id="WP_002444408.1">
    <property type="nucleotide sequence ID" value="NZ_AP018585.1"/>
</dbReference>
<dbReference type="EMBL" id="AP018586">
    <property type="protein sequence ID" value="BBD91502.1"/>
    <property type="molecule type" value="Genomic_DNA"/>
</dbReference>
<comment type="catalytic activity">
    <reaction evidence="15">
        <text>(S)-dihydroorotate + a quinone = orotate + a quinol</text>
        <dbReference type="Rhea" id="RHEA:30187"/>
        <dbReference type="ChEBI" id="CHEBI:24646"/>
        <dbReference type="ChEBI" id="CHEBI:30839"/>
        <dbReference type="ChEBI" id="CHEBI:30864"/>
        <dbReference type="ChEBI" id="CHEBI:132124"/>
        <dbReference type="EC" id="1.3.5.2"/>
    </reaction>
</comment>
<organism evidence="19 20">
    <name type="scientific">Staphylococcus caprae</name>
    <dbReference type="NCBI Taxonomy" id="29380"/>
    <lineage>
        <taxon>Bacteria</taxon>
        <taxon>Bacillati</taxon>
        <taxon>Bacillota</taxon>
        <taxon>Bacilli</taxon>
        <taxon>Bacillales</taxon>
        <taxon>Staphylococcaceae</taxon>
        <taxon>Staphylococcus</taxon>
    </lineage>
</organism>